<evidence type="ECO:0000313" key="9">
    <source>
        <dbReference type="EMBL" id="TPX59087.1"/>
    </source>
</evidence>
<dbReference type="Gene3D" id="3.40.50.720">
    <property type="entry name" value="NAD(P)-binding Rossmann-like Domain"/>
    <property type="match status" value="1"/>
</dbReference>
<dbReference type="SUPFAM" id="SSF69572">
    <property type="entry name" value="Activating enzymes of the ubiquitin-like proteins"/>
    <property type="match status" value="1"/>
</dbReference>
<evidence type="ECO:0000256" key="1">
    <source>
        <dbReference type="ARBA" id="ARBA00004123"/>
    </source>
</evidence>
<sequence>MSKRTLNDVSTPDSREEGSAGKKSKLQRENDNNDSRPVSTQAGQGPTITKAEADLYDRQIRLWGLEAQQRMRHAKILVAGVSGLSNEICKNLVLSGVGAITIISDGTVEIVDLGAQFFLRETDIGKNKAEAIAPRVQALNPRVHVEARNTAIGTLSDEFFADFAVVFLCNADLKEMLRVDNICREGGKKFYAADTAGMMGCILCDLSTHTFIETSKSSEKEDAVTTTTEKTISHPRIGEALRGKWGVPDLKALTRQQMRTLKSASDPVYFAFNVLWIFREKMGRLPTAADTDLKALFAMRDTYMNSVECDAAYLPDDMLRSFAQTAGAELSAVCAILGGFAAQDILKVLSGKDAPLDNYFAFDGTEFSGKLLKLPPPPIVMVTPAAAAPVETVDLD</sequence>
<dbReference type="GO" id="GO:0005737">
    <property type="term" value="C:cytoplasm"/>
    <property type="evidence" value="ECO:0007669"/>
    <property type="project" value="TreeGrafter"/>
</dbReference>
<accession>A0A507E6S6</accession>
<keyword evidence="4" id="KW-0833">Ubl conjugation pathway</keyword>
<dbReference type="EMBL" id="QEAQ01000029">
    <property type="protein sequence ID" value="TPX59087.1"/>
    <property type="molecule type" value="Genomic_DNA"/>
</dbReference>
<evidence type="ECO:0000256" key="2">
    <source>
        <dbReference type="ARBA" id="ARBA00004718"/>
    </source>
</evidence>
<evidence type="ECO:0000313" key="10">
    <source>
        <dbReference type="Proteomes" id="UP000318582"/>
    </source>
</evidence>
<dbReference type="GO" id="GO:0016925">
    <property type="term" value="P:protein sumoylation"/>
    <property type="evidence" value="ECO:0007669"/>
    <property type="project" value="TreeGrafter"/>
</dbReference>
<proteinExistence type="inferred from homology"/>
<comment type="subcellular location">
    <subcellularLocation>
        <location evidence="1">Nucleus</location>
    </subcellularLocation>
</comment>
<keyword evidence="5" id="KW-0539">Nucleus</keyword>
<dbReference type="InterPro" id="IPR000011">
    <property type="entry name" value="UBQ/SUMO-activ_enz_E1-like"/>
</dbReference>
<dbReference type="PRINTS" id="PR01849">
    <property type="entry name" value="UBIQUITINACT"/>
</dbReference>
<dbReference type="PANTHER" id="PTHR10953:SF162">
    <property type="entry name" value="SUMO-ACTIVATING ENZYME SUBUNIT 1"/>
    <property type="match status" value="1"/>
</dbReference>
<keyword evidence="10" id="KW-1185">Reference proteome</keyword>
<dbReference type="InterPro" id="IPR035985">
    <property type="entry name" value="Ubiquitin-activating_enz"/>
</dbReference>
<comment type="similarity">
    <text evidence="3">Belongs to the ubiquitin-activating E1 family.</text>
</comment>
<gene>
    <name evidence="9" type="ORF">PhCBS80983_g02715</name>
</gene>
<dbReference type="GO" id="GO:0031510">
    <property type="term" value="C:SUMO activating enzyme complex"/>
    <property type="evidence" value="ECO:0007669"/>
    <property type="project" value="TreeGrafter"/>
</dbReference>
<name>A0A507E6S6_9FUNG</name>
<comment type="pathway">
    <text evidence="2">Protein modification; protein sumoylation.</text>
</comment>
<evidence type="ECO:0000256" key="6">
    <source>
        <dbReference type="ARBA" id="ARBA00044354"/>
    </source>
</evidence>
<feature type="domain" description="THIF-type NAD/FAD binding fold" evidence="8">
    <location>
        <begin position="56"/>
        <end position="374"/>
    </location>
</feature>
<dbReference type="GO" id="GO:0019948">
    <property type="term" value="F:SUMO activating enzyme activity"/>
    <property type="evidence" value="ECO:0007669"/>
    <property type="project" value="TreeGrafter"/>
</dbReference>
<evidence type="ECO:0000259" key="8">
    <source>
        <dbReference type="Pfam" id="PF00899"/>
    </source>
</evidence>
<feature type="compositionally biased region" description="Basic and acidic residues" evidence="7">
    <location>
        <begin position="13"/>
        <end position="34"/>
    </location>
</feature>
<evidence type="ECO:0000256" key="3">
    <source>
        <dbReference type="ARBA" id="ARBA00005673"/>
    </source>
</evidence>
<evidence type="ECO:0000256" key="7">
    <source>
        <dbReference type="SAM" id="MobiDB-lite"/>
    </source>
</evidence>
<dbReference type="STRING" id="109895.A0A507E6S6"/>
<comment type="caution">
    <text evidence="9">The sequence shown here is derived from an EMBL/GenBank/DDBJ whole genome shotgun (WGS) entry which is preliminary data.</text>
</comment>
<evidence type="ECO:0000256" key="4">
    <source>
        <dbReference type="ARBA" id="ARBA00022786"/>
    </source>
</evidence>
<organism evidence="9 10">
    <name type="scientific">Powellomyces hirtus</name>
    <dbReference type="NCBI Taxonomy" id="109895"/>
    <lineage>
        <taxon>Eukaryota</taxon>
        <taxon>Fungi</taxon>
        <taxon>Fungi incertae sedis</taxon>
        <taxon>Chytridiomycota</taxon>
        <taxon>Chytridiomycota incertae sedis</taxon>
        <taxon>Chytridiomycetes</taxon>
        <taxon>Spizellomycetales</taxon>
        <taxon>Powellomycetaceae</taxon>
        <taxon>Powellomyces</taxon>
    </lineage>
</organism>
<reference evidence="9 10" key="1">
    <citation type="journal article" date="2019" name="Sci. Rep.">
        <title>Comparative genomics of chytrid fungi reveal insights into the obligate biotrophic and pathogenic lifestyle of Synchytrium endobioticum.</title>
        <authorList>
            <person name="van de Vossenberg B.T.L.H."/>
            <person name="Warris S."/>
            <person name="Nguyen H.D.T."/>
            <person name="van Gent-Pelzer M.P.E."/>
            <person name="Joly D.L."/>
            <person name="van de Geest H.C."/>
            <person name="Bonants P.J.M."/>
            <person name="Smith D.S."/>
            <person name="Levesque C.A."/>
            <person name="van der Lee T.A.J."/>
        </authorList>
    </citation>
    <scope>NUCLEOTIDE SEQUENCE [LARGE SCALE GENOMIC DNA]</scope>
    <source>
        <strain evidence="9 10">CBS 809.83</strain>
    </source>
</reference>
<dbReference type="InterPro" id="IPR045886">
    <property type="entry name" value="ThiF/MoeB/HesA"/>
</dbReference>
<protein>
    <recommendedName>
        <fullName evidence="6">Ubiquitin-like 1-activating enzyme E1A</fullName>
    </recommendedName>
</protein>
<dbReference type="Proteomes" id="UP000318582">
    <property type="component" value="Unassembled WGS sequence"/>
</dbReference>
<dbReference type="PANTHER" id="PTHR10953">
    <property type="entry name" value="UBIQUITIN-ACTIVATING ENZYME E1"/>
    <property type="match status" value="1"/>
</dbReference>
<feature type="region of interest" description="Disordered" evidence="7">
    <location>
        <begin position="1"/>
        <end position="49"/>
    </location>
</feature>
<dbReference type="AlphaFoldDB" id="A0A507E6S6"/>
<dbReference type="Pfam" id="PF00899">
    <property type="entry name" value="ThiF"/>
    <property type="match status" value="1"/>
</dbReference>
<evidence type="ECO:0000256" key="5">
    <source>
        <dbReference type="ARBA" id="ARBA00023242"/>
    </source>
</evidence>
<dbReference type="InterPro" id="IPR000594">
    <property type="entry name" value="ThiF_NAD_FAD-bd"/>
</dbReference>
<feature type="compositionally biased region" description="Polar residues" evidence="7">
    <location>
        <begin position="35"/>
        <end position="47"/>
    </location>
</feature>